<dbReference type="PATRIC" id="fig|1179773.3.peg.4753"/>
<evidence type="ECO:0000256" key="1">
    <source>
        <dbReference type="SAM" id="SignalP"/>
    </source>
</evidence>
<sequence>MRHPCLVKVTLWVASCAVVLAGCASPAARQDASDTAARFLAAARDGDTAAACALLTPRTRDDLAFAEGRPCAEMLPADRLGGTVEDADTWSDEARVTTDQGAVYLTGFDSGWLVSAAGCRAGDDEPDQCAVG</sequence>
<accession>K0K106</accession>
<gene>
    <name evidence="2" type="ordered locus">BN6_47460</name>
</gene>
<keyword evidence="1" id="KW-0732">Signal</keyword>
<proteinExistence type="predicted"/>
<protein>
    <recommendedName>
        <fullName evidence="4">Secreted protein</fullName>
    </recommendedName>
</protein>
<dbReference type="STRING" id="1179773.BN6_47460"/>
<keyword evidence="3" id="KW-1185">Reference proteome</keyword>
<dbReference type="HOGENOM" id="CLU_146479_0_0_11"/>
<dbReference type="PROSITE" id="PS51257">
    <property type="entry name" value="PROKAR_LIPOPROTEIN"/>
    <property type="match status" value="1"/>
</dbReference>
<organism evidence="2 3">
    <name type="scientific">Saccharothrix espanaensis (strain ATCC 51144 / DSM 44229 / JCM 9112 / NBRC 15066 / NRRL 15764)</name>
    <dbReference type="NCBI Taxonomy" id="1179773"/>
    <lineage>
        <taxon>Bacteria</taxon>
        <taxon>Bacillati</taxon>
        <taxon>Actinomycetota</taxon>
        <taxon>Actinomycetes</taxon>
        <taxon>Pseudonocardiales</taxon>
        <taxon>Pseudonocardiaceae</taxon>
        <taxon>Saccharothrix</taxon>
    </lineage>
</organism>
<dbReference type="Proteomes" id="UP000006281">
    <property type="component" value="Chromosome"/>
</dbReference>
<dbReference type="EMBL" id="HE804045">
    <property type="protein sequence ID" value="CCH32021.1"/>
    <property type="molecule type" value="Genomic_DNA"/>
</dbReference>
<reference evidence="2 3" key="1">
    <citation type="journal article" date="2012" name="BMC Genomics">
        <title>Complete genome sequence of Saccharothrix espanaensis DSM 44229T and comparison to the other completely sequenced Pseudonocardiaceae.</title>
        <authorList>
            <person name="Strobel T."/>
            <person name="Al-Dilaimi A."/>
            <person name="Blom J."/>
            <person name="Gessner A."/>
            <person name="Kalinowski J."/>
            <person name="Luzhetska M."/>
            <person name="Puhler A."/>
            <person name="Szczepanowski R."/>
            <person name="Bechthold A."/>
            <person name="Ruckert C."/>
        </authorList>
    </citation>
    <scope>NUCLEOTIDE SEQUENCE [LARGE SCALE GENOMIC DNA]</scope>
    <source>
        <strain evidence="3">ATCC 51144 / DSM 44229 / JCM 9112 / NBRC 15066 / NRRL 15764</strain>
    </source>
</reference>
<name>K0K106_SACES</name>
<feature type="chain" id="PRO_5038542680" description="Secreted protein" evidence="1">
    <location>
        <begin position="22"/>
        <end position="132"/>
    </location>
</feature>
<evidence type="ECO:0008006" key="4">
    <source>
        <dbReference type="Google" id="ProtNLM"/>
    </source>
</evidence>
<feature type="signal peptide" evidence="1">
    <location>
        <begin position="1"/>
        <end position="21"/>
    </location>
</feature>
<evidence type="ECO:0000313" key="2">
    <source>
        <dbReference type="EMBL" id="CCH32021.1"/>
    </source>
</evidence>
<dbReference type="KEGG" id="sesp:BN6_47460"/>
<evidence type="ECO:0000313" key="3">
    <source>
        <dbReference type="Proteomes" id="UP000006281"/>
    </source>
</evidence>
<dbReference type="AlphaFoldDB" id="K0K106"/>